<dbReference type="KEGG" id="vnx:VNE69_02112"/>
<dbReference type="EMBL" id="CP142727">
    <property type="protein sequence ID" value="WUR02587.1"/>
    <property type="molecule type" value="Genomic_DNA"/>
</dbReference>
<keyword evidence="2" id="KW-1185">Reference proteome</keyword>
<dbReference type="RefSeq" id="XP_065328732.1">
    <property type="nucleotide sequence ID" value="XM_065472660.1"/>
</dbReference>
<evidence type="ECO:0000313" key="2">
    <source>
        <dbReference type="Proteomes" id="UP001334084"/>
    </source>
</evidence>
<gene>
    <name evidence="1" type="ORF">VNE69_02112</name>
</gene>
<dbReference type="GeneID" id="90540402"/>
<accession>A0AAX4J9P0</accession>
<organism evidence="1 2">
    <name type="scientific">Vairimorpha necatrix</name>
    <dbReference type="NCBI Taxonomy" id="6039"/>
    <lineage>
        <taxon>Eukaryota</taxon>
        <taxon>Fungi</taxon>
        <taxon>Fungi incertae sedis</taxon>
        <taxon>Microsporidia</taxon>
        <taxon>Nosematidae</taxon>
        <taxon>Vairimorpha</taxon>
    </lineage>
</organism>
<proteinExistence type="predicted"/>
<sequence>MYLFISLLICSSPHFESNEISMLFHYDHKINNYEDLDIMTILAEGGNDLTHIDYSDHTTEDLFEYLLSGGKLEYYKVDTYASTHQHIYDCKINNKVTEIYSFVSLDNLLNLMNDKFNQIKNEYETIFTLKQFKFETIIFSDFDMKTIKRNRNYLRRCSLIYECALSNYIEHIINTLSLIKSDDTAKIIISLNFMKDVANFIIFKKTNLSLRYYSRNLLDTCSRDIWKIHTVTNNICMMSLIDEIIYFCKNALKIRDNEKWQIVENVDNLRRSFVNFIEEKNQFCKRLNEICEIIKKTYAKFNILM</sequence>
<name>A0AAX4J9P0_9MICR</name>
<dbReference type="AlphaFoldDB" id="A0AAX4J9P0"/>
<evidence type="ECO:0000313" key="1">
    <source>
        <dbReference type="EMBL" id="WUR02587.1"/>
    </source>
</evidence>
<dbReference type="Proteomes" id="UP001334084">
    <property type="component" value="Chromosome 2"/>
</dbReference>
<reference evidence="1" key="1">
    <citation type="journal article" date="2024" name="BMC Genomics">
        <title>Functional annotation of a divergent genome using sequence and structure-based similarity.</title>
        <authorList>
            <person name="Svedberg D."/>
            <person name="Winiger R.R."/>
            <person name="Berg A."/>
            <person name="Sharma H."/>
            <person name="Tellgren-Roth C."/>
            <person name="Debrunner-Vossbrinck B.A."/>
            <person name="Vossbrinck C.R."/>
            <person name="Barandun J."/>
        </authorList>
    </citation>
    <scope>NUCLEOTIDE SEQUENCE</scope>
    <source>
        <strain evidence="1">Illinois isolate</strain>
    </source>
</reference>
<protein>
    <submittedName>
        <fullName evidence="1">Uncharacterized protein</fullName>
    </submittedName>
</protein>